<feature type="compositionally biased region" description="Low complexity" evidence="7">
    <location>
        <begin position="955"/>
        <end position="976"/>
    </location>
</feature>
<dbReference type="InterPro" id="IPR036034">
    <property type="entry name" value="PDZ_sf"/>
</dbReference>
<feature type="domain" description="DIX" evidence="10">
    <location>
        <begin position="1"/>
        <end position="94"/>
    </location>
</feature>
<dbReference type="GO" id="GO:0005109">
    <property type="term" value="F:frizzled binding"/>
    <property type="evidence" value="ECO:0007669"/>
    <property type="project" value="TreeGrafter"/>
</dbReference>
<dbReference type="InterPro" id="IPR015506">
    <property type="entry name" value="Dsh/Dvl-rel"/>
</dbReference>
<dbReference type="InterPro" id="IPR036390">
    <property type="entry name" value="WH_DNA-bd_sf"/>
</dbReference>
<keyword evidence="3" id="KW-0217">Developmental protein</keyword>
<evidence type="ECO:0000259" key="8">
    <source>
        <dbReference type="PROSITE" id="PS50106"/>
    </source>
</evidence>
<dbReference type="GO" id="GO:0060070">
    <property type="term" value="P:canonical Wnt signaling pathway"/>
    <property type="evidence" value="ECO:0007669"/>
    <property type="project" value="TreeGrafter"/>
</dbReference>
<dbReference type="Pfam" id="PF00610">
    <property type="entry name" value="DEP"/>
    <property type="match status" value="1"/>
</dbReference>
<feature type="region of interest" description="Disordered" evidence="7">
    <location>
        <begin position="223"/>
        <end position="247"/>
    </location>
</feature>
<dbReference type="PROSITE" id="PS50841">
    <property type="entry name" value="DIX"/>
    <property type="match status" value="1"/>
</dbReference>
<dbReference type="FunFam" id="2.40.240.130:FF:000001">
    <property type="entry name" value="Segment polarity protein dishevelled homolog DVL-1"/>
    <property type="match status" value="1"/>
</dbReference>
<feature type="compositionally biased region" description="Polar residues" evidence="7">
    <location>
        <begin position="456"/>
        <end position="466"/>
    </location>
</feature>
<dbReference type="FunFam" id="2.30.42.10:FF:000014">
    <property type="entry name" value="Segment polarity protein dishevelled homolog DVL-3"/>
    <property type="match status" value="1"/>
</dbReference>
<feature type="region of interest" description="Disordered" evidence="7">
    <location>
        <begin position="949"/>
        <end position="1063"/>
    </location>
</feature>
<dbReference type="SMART" id="SM00228">
    <property type="entry name" value="PDZ"/>
    <property type="match status" value="1"/>
</dbReference>
<dbReference type="InterPro" id="IPR003351">
    <property type="entry name" value="Dishevelled_protein_dom"/>
</dbReference>
<feature type="compositionally biased region" description="Polar residues" evidence="7">
    <location>
        <begin position="911"/>
        <end position="927"/>
    </location>
</feature>
<feature type="compositionally biased region" description="Polar residues" evidence="7">
    <location>
        <begin position="1000"/>
        <end position="1028"/>
    </location>
</feature>
<dbReference type="InterPro" id="IPR029071">
    <property type="entry name" value="Ubiquitin-like_domsf"/>
</dbReference>
<feature type="compositionally biased region" description="Polar residues" evidence="7">
    <location>
        <begin position="114"/>
        <end position="132"/>
    </location>
</feature>
<feature type="compositionally biased region" description="Basic residues" evidence="7">
    <location>
        <begin position="237"/>
        <end position="247"/>
    </location>
</feature>
<dbReference type="Pfam" id="PF02377">
    <property type="entry name" value="Dishevelled"/>
    <property type="match status" value="1"/>
</dbReference>
<dbReference type="Pfam" id="PF00778">
    <property type="entry name" value="DIX"/>
    <property type="match status" value="1"/>
</dbReference>
<evidence type="ECO:0000256" key="6">
    <source>
        <dbReference type="PROSITE-ProRule" id="PRU00069"/>
    </source>
</evidence>
<dbReference type="SMART" id="SM00049">
    <property type="entry name" value="DEP"/>
    <property type="match status" value="1"/>
</dbReference>
<dbReference type="PROSITE" id="PS50186">
    <property type="entry name" value="DEP"/>
    <property type="match status" value="1"/>
</dbReference>
<dbReference type="Gene3D" id="2.40.240.130">
    <property type="match status" value="1"/>
</dbReference>
<feature type="region of interest" description="Disordered" evidence="7">
    <location>
        <begin position="96"/>
        <end position="155"/>
    </location>
</feature>
<keyword evidence="4" id="KW-0963">Cytoplasm</keyword>
<feature type="domain" description="PDZ" evidence="8">
    <location>
        <begin position="276"/>
        <end position="348"/>
    </location>
</feature>
<dbReference type="SUPFAM" id="SSF46785">
    <property type="entry name" value="Winged helix' DNA-binding domain"/>
    <property type="match status" value="1"/>
</dbReference>
<gene>
    <name evidence="11" type="ORF">X801_01529</name>
</gene>
<dbReference type="FunFam" id="1.10.10.10:FF:000040">
    <property type="entry name" value="segment polarity protein dishevelled homolog DVL-3"/>
    <property type="match status" value="1"/>
</dbReference>
<dbReference type="Gene3D" id="2.30.42.10">
    <property type="match status" value="1"/>
</dbReference>
<evidence type="ECO:0000313" key="11">
    <source>
        <dbReference type="EMBL" id="OON22570.1"/>
    </source>
</evidence>
<feature type="compositionally biased region" description="Gly residues" evidence="7">
    <location>
        <begin position="478"/>
        <end position="497"/>
    </location>
</feature>
<feature type="domain" description="DEP" evidence="9">
    <location>
        <begin position="544"/>
        <end position="618"/>
    </location>
</feature>
<evidence type="ECO:0000313" key="12">
    <source>
        <dbReference type="Proteomes" id="UP000243686"/>
    </source>
</evidence>
<dbReference type="CDD" id="cd04438">
    <property type="entry name" value="DEP_dishevelled"/>
    <property type="match status" value="1"/>
</dbReference>
<dbReference type="Gene3D" id="1.10.10.10">
    <property type="entry name" value="Winged helix-like DNA-binding domain superfamily/Winged helix DNA-binding domain"/>
    <property type="match status" value="1"/>
</dbReference>
<dbReference type="SUPFAM" id="SSF50156">
    <property type="entry name" value="PDZ domain-like"/>
    <property type="match status" value="1"/>
</dbReference>
<feature type="compositionally biased region" description="Low complexity" evidence="7">
    <location>
        <begin position="805"/>
        <end position="827"/>
    </location>
</feature>
<dbReference type="GO" id="GO:0035556">
    <property type="term" value="P:intracellular signal transduction"/>
    <property type="evidence" value="ECO:0007669"/>
    <property type="project" value="InterPro"/>
</dbReference>
<dbReference type="SUPFAM" id="SSF54236">
    <property type="entry name" value="Ubiquitin-like"/>
    <property type="match status" value="1"/>
</dbReference>
<dbReference type="InterPro" id="IPR036388">
    <property type="entry name" value="WH-like_DNA-bd_sf"/>
</dbReference>
<dbReference type="GO" id="GO:0005829">
    <property type="term" value="C:cytosol"/>
    <property type="evidence" value="ECO:0007669"/>
    <property type="project" value="TreeGrafter"/>
</dbReference>
<dbReference type="InterPro" id="IPR008339">
    <property type="entry name" value="Dishevelled_fam"/>
</dbReference>
<organism evidence="11 12">
    <name type="scientific">Opisthorchis viverrini</name>
    <name type="common">Southeast Asian liver fluke</name>
    <dbReference type="NCBI Taxonomy" id="6198"/>
    <lineage>
        <taxon>Eukaryota</taxon>
        <taxon>Metazoa</taxon>
        <taxon>Spiralia</taxon>
        <taxon>Lophotrochozoa</taxon>
        <taxon>Platyhelminthes</taxon>
        <taxon>Trematoda</taxon>
        <taxon>Digenea</taxon>
        <taxon>Opisthorchiida</taxon>
        <taxon>Opisthorchiata</taxon>
        <taxon>Opisthorchiidae</taxon>
        <taxon>Opisthorchis</taxon>
    </lineage>
</organism>
<accession>A0A1S8X765</accession>
<dbReference type="Pfam" id="PF00595">
    <property type="entry name" value="PDZ"/>
    <property type="match status" value="1"/>
</dbReference>
<dbReference type="AlphaFoldDB" id="A0A1S8X765"/>
<dbReference type="InterPro" id="IPR001478">
    <property type="entry name" value="PDZ"/>
</dbReference>
<evidence type="ECO:0000259" key="10">
    <source>
        <dbReference type="PROSITE" id="PS50841"/>
    </source>
</evidence>
<evidence type="ECO:0000256" key="3">
    <source>
        <dbReference type="ARBA" id="ARBA00022473"/>
    </source>
</evidence>
<evidence type="ECO:0000256" key="5">
    <source>
        <dbReference type="ARBA" id="ARBA00022687"/>
    </source>
</evidence>
<dbReference type="InterPro" id="IPR038207">
    <property type="entry name" value="DIX_dom_sf"/>
</dbReference>
<feature type="compositionally biased region" description="Polar residues" evidence="7">
    <location>
        <begin position="1046"/>
        <end position="1063"/>
    </location>
</feature>
<dbReference type="InterPro" id="IPR000591">
    <property type="entry name" value="DEP_dom"/>
</dbReference>
<evidence type="ECO:0000256" key="2">
    <source>
        <dbReference type="ARBA" id="ARBA00008735"/>
    </source>
</evidence>
<comment type="subcellular location">
    <subcellularLocation>
        <location evidence="1">Cytoplasm</location>
    </subcellularLocation>
</comment>
<dbReference type="InterPro" id="IPR001158">
    <property type="entry name" value="DIX"/>
</dbReference>
<evidence type="ECO:0000256" key="1">
    <source>
        <dbReference type="ARBA" id="ARBA00004496"/>
    </source>
</evidence>
<reference evidence="11 12" key="1">
    <citation type="submission" date="2015-03" db="EMBL/GenBank/DDBJ databases">
        <title>Draft genome of the nematode, Opisthorchis viverrini.</title>
        <authorList>
            <person name="Mitreva M."/>
        </authorList>
    </citation>
    <scope>NUCLEOTIDE SEQUENCE [LARGE SCALE GENOMIC DNA]</scope>
    <source>
        <strain evidence="11">Khon Kaen</strain>
    </source>
</reference>
<comment type="similarity">
    <text evidence="2">Belongs to the DSH family.</text>
</comment>
<protein>
    <submittedName>
        <fullName evidence="11">DIX domain protein</fullName>
    </submittedName>
</protein>
<feature type="region of interest" description="Disordered" evidence="7">
    <location>
        <begin position="456"/>
        <end position="515"/>
    </location>
</feature>
<dbReference type="PRINTS" id="PR01760">
    <property type="entry name" value="DISHEVELLED"/>
</dbReference>
<dbReference type="PANTHER" id="PTHR10878">
    <property type="entry name" value="SEGMENT POLARITY PROTEIN DISHEVELLED"/>
    <property type="match status" value="1"/>
</dbReference>
<dbReference type="PROSITE" id="PS50106">
    <property type="entry name" value="PDZ"/>
    <property type="match status" value="1"/>
</dbReference>
<feature type="compositionally biased region" description="Polar residues" evidence="7">
    <location>
        <begin position="983"/>
        <end position="992"/>
    </location>
</feature>
<dbReference type="Proteomes" id="UP000243686">
    <property type="component" value="Unassembled WGS sequence"/>
</dbReference>
<evidence type="ECO:0000256" key="4">
    <source>
        <dbReference type="ARBA" id="ARBA00022490"/>
    </source>
</evidence>
<evidence type="ECO:0000256" key="7">
    <source>
        <dbReference type="SAM" id="MobiDB-lite"/>
    </source>
</evidence>
<keyword evidence="12" id="KW-1185">Reference proteome</keyword>
<name>A0A1S8X765_OPIVI</name>
<keyword evidence="5 6" id="KW-0879">Wnt signaling pathway</keyword>
<dbReference type="CDD" id="cd06717">
    <property type="entry name" value="PDZ_Dishevelled-like"/>
    <property type="match status" value="1"/>
</dbReference>
<feature type="region of interest" description="Disordered" evidence="7">
    <location>
        <begin position="800"/>
        <end position="872"/>
    </location>
</feature>
<dbReference type="PANTHER" id="PTHR10878:SF25">
    <property type="entry name" value="SEGMENT POLARITY PROTEIN DISHEVELLED"/>
    <property type="match status" value="1"/>
</dbReference>
<proteinExistence type="inferred from homology"/>
<sequence>MEDTKIIYHIDDEETPYLVKIPVVPNAVTLGDFKNALNRPNYKFFFKSLDADFGFVHFDFMHNTRRVVKEEITEDDARLPCFNGKVISWLVSADSSTKSDNHSTGEGISVPHLSGQNKGINGTGKTTETSGPAVSKSMEPPSEQEHAVGTTGHSLEDCDTCAETDSVYSGDRVPPLRNFHVYKHGSRLTKLGQRAPAYETSSSLMSSDLESTSFFDSEDESSRFSTATGTTMSSAKYARHRKQHKRRRLVPIRRISEDASSFSSMTDSTMSLNVITVTLNMDTVNFLGISIVGQSNKAGDGGIYVGSIMRGGAVAQDGRIEPGDMILEVNRISFEDMSNDEAVRVLREEVQKPGPITLVVAKCWDPSPKDYFTVPRQEPVRPIDPRAWVLHTNAMTGGMGAPGGATPFTGAGPSTGMGMMQGGFLGLGGNPGLPMNALPPGMPQLLPPSLANLSAVPSASNMTSKSLPEAAEANDGPVGDGRGYRSGGPGSSGGGAGSTKTAGSRSGGEVDHKMGNTLLGTAKSASSLTVTTDMASVVHNMLLPDSDLEIHDRTWLKITIPNAFIGSDLVDWLYAHVDGFADRRDARRYATEMLKYGYIRHTVNKNTFSEQCYYVFGDIASALAQLSFEEVDSVSEVGGPSGAQGLMAQRFIQMHHAMPDSASSGLTLLPNANASGASMFGMMHQPTMQPPQSMDGANAGTTSGPHYPYPPVLYPIAAPTPVSNPCFVDGAGAVNGRINTAPALQGQMLMKNLPTNPMDTPVSQSVMFSQPGIDGQGFSLNPLPTRSHVVGQGHPCLTQQQVENSSSSSSSRSSASSASSSSSTASSGTRLGPNLKNHKGPTSNGSGSAGGNTKLMGELTGPTASAHTGFVRNAPPSLQSVSASASPRHCLCLPIHRKPSHARVAAVQSDKPASSNGSSPAVTQAETAVSVKDNRPVDFSVDQKEANGFEDANGASSASSASSASRQNGTGASATGSGSGSGPTNRVSSRALSSGIHPSASRSVESTDSAGRNPPNSILDSKVPSSVPTRIGPDRAGSVTELSGKPRSTMNTKTTGNPTLDSSRSKQIGLVVQTICCAFTPLYIVIPDISIPQCALLLIMATHLLKNRHHDMSPCLEQNIRYQFLRAQSLSSSTSRFALSEILFFSARGGDESITIGYAQTRKYVSVMDGLKFQSSFRVTFQSMQTSIVL</sequence>
<evidence type="ECO:0000259" key="9">
    <source>
        <dbReference type="PROSITE" id="PS50186"/>
    </source>
</evidence>
<feature type="region of interest" description="Disordered" evidence="7">
    <location>
        <begin position="903"/>
        <end position="937"/>
    </location>
</feature>
<dbReference type="SMART" id="SM00021">
    <property type="entry name" value="DAX"/>
    <property type="match status" value="1"/>
</dbReference>
<dbReference type="EMBL" id="KV891736">
    <property type="protein sequence ID" value="OON22570.1"/>
    <property type="molecule type" value="Genomic_DNA"/>
</dbReference>